<sequence length="245" mass="25278">MRLSVVTAVALLLATGCSAQPSTGQAQSDVCPPVTSDVSATPTRASGPVRQVELGDVRCSDEDSGTSAVDITVKNTGTGEANYYVTIEFLDSEQRSLATEYTYFGHVSASATMSRTAYGVLPTDGRGLAVRLVEVKREVVPTKSPASALDTAVDLFVEQGLVPPGTPYGDCPNTAPQAHWIGDRGNCWTAVNTLPLLPATSAPPPTLAVPAPTPTPALPGTVCRDGWVSGSTGRGTCSHHGGIGR</sequence>
<proteinExistence type="predicted"/>
<protein>
    <submittedName>
        <fullName evidence="1">Uncharacterized protein</fullName>
    </submittedName>
</protein>
<gene>
    <name evidence="1" type="ORF">WKI58_10115</name>
</gene>
<dbReference type="Proteomes" id="UP001375539">
    <property type="component" value="Unassembled WGS sequence"/>
</dbReference>
<reference evidence="1" key="1">
    <citation type="submission" date="2024-03" db="EMBL/GenBank/DDBJ databases">
        <title>Novel Streptomyces species of biotechnological and ecological value are a feature of Machair soil.</title>
        <authorList>
            <person name="Prole J.R."/>
            <person name="Goodfellow M."/>
            <person name="Allenby N."/>
            <person name="Ward A.C."/>
        </authorList>
    </citation>
    <scope>NUCLEOTIDE SEQUENCE</scope>
    <source>
        <strain evidence="1">MS1.AVA.4</strain>
    </source>
</reference>
<evidence type="ECO:0000313" key="1">
    <source>
        <dbReference type="EMBL" id="MEJ8656876.1"/>
    </source>
</evidence>
<accession>A0ACC6QEU9</accession>
<name>A0ACC6QEU9_9ACTN</name>
<keyword evidence="2" id="KW-1185">Reference proteome</keyword>
<dbReference type="EMBL" id="JBBKAI010000002">
    <property type="protein sequence ID" value="MEJ8656876.1"/>
    <property type="molecule type" value="Genomic_DNA"/>
</dbReference>
<organism evidence="1 2">
    <name type="scientific">Streptomyces pratisoli</name>
    <dbReference type="NCBI Taxonomy" id="3139917"/>
    <lineage>
        <taxon>Bacteria</taxon>
        <taxon>Bacillati</taxon>
        <taxon>Actinomycetota</taxon>
        <taxon>Actinomycetes</taxon>
        <taxon>Kitasatosporales</taxon>
        <taxon>Streptomycetaceae</taxon>
        <taxon>Streptomyces</taxon>
    </lineage>
</organism>
<comment type="caution">
    <text evidence="1">The sequence shown here is derived from an EMBL/GenBank/DDBJ whole genome shotgun (WGS) entry which is preliminary data.</text>
</comment>
<evidence type="ECO:0000313" key="2">
    <source>
        <dbReference type="Proteomes" id="UP001375539"/>
    </source>
</evidence>